<dbReference type="SUPFAM" id="SSF53098">
    <property type="entry name" value="Ribonuclease H-like"/>
    <property type="match status" value="1"/>
</dbReference>
<dbReference type="EMBL" id="QJKJ01003008">
    <property type="protein sequence ID" value="RDY00395.1"/>
    <property type="molecule type" value="Genomic_DNA"/>
</dbReference>
<name>A0A371HCA9_MUCPR</name>
<evidence type="ECO:0000259" key="9">
    <source>
        <dbReference type="Pfam" id="PF17917"/>
    </source>
</evidence>
<feature type="transmembrane region" description="Helical" evidence="7">
    <location>
        <begin position="6"/>
        <end position="29"/>
    </location>
</feature>
<evidence type="ECO:0000256" key="2">
    <source>
        <dbReference type="ARBA" id="ARBA00022695"/>
    </source>
</evidence>
<dbReference type="InterPro" id="IPR036397">
    <property type="entry name" value="RNaseH_sf"/>
</dbReference>
<evidence type="ECO:0000259" key="8">
    <source>
        <dbReference type="Pfam" id="PF13456"/>
    </source>
</evidence>
<gene>
    <name evidence="10" type="ORF">CR513_16433</name>
</gene>
<dbReference type="OrthoDB" id="2016287at2759"/>
<dbReference type="SUPFAM" id="SSF56672">
    <property type="entry name" value="DNA/RNA polymerases"/>
    <property type="match status" value="1"/>
</dbReference>
<proteinExistence type="predicted"/>
<reference evidence="10" key="1">
    <citation type="submission" date="2018-05" db="EMBL/GenBank/DDBJ databases">
        <title>Draft genome of Mucuna pruriens seed.</title>
        <authorList>
            <person name="Nnadi N.E."/>
            <person name="Vos R."/>
            <person name="Hasami M.H."/>
            <person name="Devisetty U.K."/>
            <person name="Aguiy J.C."/>
        </authorList>
    </citation>
    <scope>NUCLEOTIDE SEQUENCE [LARGE SCALE GENOMIC DNA]</scope>
    <source>
        <strain evidence="10">JCA_2017</strain>
    </source>
</reference>
<evidence type="ECO:0000256" key="6">
    <source>
        <dbReference type="ARBA" id="ARBA00022918"/>
    </source>
</evidence>
<evidence type="ECO:0008006" key="12">
    <source>
        <dbReference type="Google" id="ProtNLM"/>
    </source>
</evidence>
<feature type="non-terminal residue" evidence="10">
    <location>
        <position position="1"/>
    </location>
</feature>
<dbReference type="AlphaFoldDB" id="A0A371HCA9"/>
<evidence type="ECO:0000256" key="5">
    <source>
        <dbReference type="ARBA" id="ARBA00022801"/>
    </source>
</evidence>
<evidence type="ECO:0000256" key="7">
    <source>
        <dbReference type="SAM" id="Phobius"/>
    </source>
</evidence>
<dbReference type="CDD" id="cd09279">
    <property type="entry name" value="RNase_HI_like"/>
    <property type="match status" value="1"/>
</dbReference>
<dbReference type="GO" id="GO:0004523">
    <property type="term" value="F:RNA-DNA hybrid ribonuclease activity"/>
    <property type="evidence" value="ECO:0007669"/>
    <property type="project" value="InterPro"/>
</dbReference>
<dbReference type="GO" id="GO:0003964">
    <property type="term" value="F:RNA-directed DNA polymerase activity"/>
    <property type="evidence" value="ECO:0007669"/>
    <property type="project" value="UniProtKB-KW"/>
</dbReference>
<comment type="caution">
    <text evidence="10">The sequence shown here is derived from an EMBL/GenBank/DDBJ whole genome shotgun (WGS) entry which is preliminary data.</text>
</comment>
<feature type="domain" description="Reverse transcriptase RNase H-like" evidence="9">
    <location>
        <begin position="19"/>
        <end position="90"/>
    </location>
</feature>
<dbReference type="Gene3D" id="3.30.420.10">
    <property type="entry name" value="Ribonuclease H-like superfamily/Ribonuclease H"/>
    <property type="match status" value="1"/>
</dbReference>
<organism evidence="10 11">
    <name type="scientific">Mucuna pruriens</name>
    <name type="common">Velvet bean</name>
    <name type="synonym">Dolichos pruriens</name>
    <dbReference type="NCBI Taxonomy" id="157652"/>
    <lineage>
        <taxon>Eukaryota</taxon>
        <taxon>Viridiplantae</taxon>
        <taxon>Streptophyta</taxon>
        <taxon>Embryophyta</taxon>
        <taxon>Tracheophyta</taxon>
        <taxon>Spermatophyta</taxon>
        <taxon>Magnoliopsida</taxon>
        <taxon>eudicotyledons</taxon>
        <taxon>Gunneridae</taxon>
        <taxon>Pentapetalae</taxon>
        <taxon>rosids</taxon>
        <taxon>fabids</taxon>
        <taxon>Fabales</taxon>
        <taxon>Fabaceae</taxon>
        <taxon>Papilionoideae</taxon>
        <taxon>50 kb inversion clade</taxon>
        <taxon>NPAAA clade</taxon>
        <taxon>indigoferoid/millettioid clade</taxon>
        <taxon>Phaseoleae</taxon>
        <taxon>Mucuna</taxon>
    </lineage>
</organism>
<dbReference type="InterPro" id="IPR012337">
    <property type="entry name" value="RNaseH-like_sf"/>
</dbReference>
<dbReference type="Pfam" id="PF13456">
    <property type="entry name" value="RVT_3"/>
    <property type="match status" value="1"/>
</dbReference>
<dbReference type="PANTHER" id="PTHR48475">
    <property type="entry name" value="RIBONUCLEASE H"/>
    <property type="match status" value="1"/>
</dbReference>
<evidence type="ECO:0000256" key="3">
    <source>
        <dbReference type="ARBA" id="ARBA00022722"/>
    </source>
</evidence>
<dbReference type="Pfam" id="PF17917">
    <property type="entry name" value="RT_RNaseH"/>
    <property type="match status" value="1"/>
</dbReference>
<dbReference type="Proteomes" id="UP000257109">
    <property type="component" value="Unassembled WGS sequence"/>
</dbReference>
<protein>
    <recommendedName>
        <fullName evidence="12">RNase H type-1 domain-containing protein</fullName>
    </recommendedName>
</protein>
<accession>A0A371HCA9</accession>
<keyword evidence="11" id="KW-1185">Reference proteome</keyword>
<dbReference type="InterPro" id="IPR002156">
    <property type="entry name" value="RNaseH_domain"/>
</dbReference>
<evidence type="ECO:0000256" key="4">
    <source>
        <dbReference type="ARBA" id="ARBA00022759"/>
    </source>
</evidence>
<keyword evidence="1" id="KW-0808">Transferase</keyword>
<keyword evidence="7" id="KW-0812">Transmembrane</keyword>
<evidence type="ECO:0000313" key="10">
    <source>
        <dbReference type="EMBL" id="RDY00395.1"/>
    </source>
</evidence>
<keyword evidence="6" id="KW-0695">RNA-directed DNA polymerase</keyword>
<dbReference type="PANTHER" id="PTHR48475:SF2">
    <property type="entry name" value="RIBONUCLEASE H"/>
    <property type="match status" value="1"/>
</dbReference>
<dbReference type="GO" id="GO:0003676">
    <property type="term" value="F:nucleic acid binding"/>
    <property type="evidence" value="ECO:0007669"/>
    <property type="project" value="InterPro"/>
</dbReference>
<keyword evidence="3" id="KW-0540">Nuclease</keyword>
<keyword evidence="4" id="KW-0255">Endonuclease</keyword>
<sequence>MKPTPRIPLVIYISVAEEVVSFAMILQVVERRYQRIEKVALSLVIASRRLCMYFQGHSIIVRTDLPIKQVLKKSNLVGRMVAWSVQLSEFDISYESKGHIKAEALADFITKMTAGSLEAKTSGGWLLLVDEASNQVGSGVGVILEGSNGVLIEQSHHFEFKASNNQVEYEAFAGTRLAKELEAKVLTAKSDWKLMTRQVNGEYQAKDPQLVKYLDRTVKLAIAFEKFTLHHKRGVQKSIIHKSIGRPTTKELEVGCIEERTTWMSPLMAYLRDEIKSEDPIKAKKLIKEAARYIIIEGELYRRGFSFPLLRCI</sequence>
<feature type="domain" description="RNase H type-1" evidence="8">
    <location>
        <begin position="135"/>
        <end position="232"/>
    </location>
</feature>
<dbReference type="InterPro" id="IPR043502">
    <property type="entry name" value="DNA/RNA_pol_sf"/>
</dbReference>
<keyword evidence="2" id="KW-0548">Nucleotidyltransferase</keyword>
<evidence type="ECO:0000313" key="11">
    <source>
        <dbReference type="Proteomes" id="UP000257109"/>
    </source>
</evidence>
<keyword evidence="7" id="KW-1133">Transmembrane helix</keyword>
<evidence type="ECO:0000256" key="1">
    <source>
        <dbReference type="ARBA" id="ARBA00022679"/>
    </source>
</evidence>
<keyword evidence="5" id="KW-0378">Hydrolase</keyword>
<keyword evidence="7" id="KW-0472">Membrane</keyword>
<dbReference type="InterPro" id="IPR041373">
    <property type="entry name" value="RT_RNaseH"/>
</dbReference>